<gene>
    <name evidence="2" type="ORF">LYSBPC_29350</name>
</gene>
<dbReference type="PANTHER" id="PTHR32182:SF23">
    <property type="entry name" value="ATP BINDING PROTEIN"/>
    <property type="match status" value="1"/>
</dbReference>
<dbReference type="Proteomes" id="UP001065593">
    <property type="component" value="Unassembled WGS sequence"/>
</dbReference>
<dbReference type="PANTHER" id="PTHR32182">
    <property type="entry name" value="DNA REPLICATION AND REPAIR PROTEIN RECF"/>
    <property type="match status" value="1"/>
</dbReference>
<reference evidence="2" key="1">
    <citation type="submission" date="2022-08" db="EMBL/GenBank/DDBJ databases">
        <title>Draft genome sequence of Lysinibacillus sp. strain KH24.</title>
        <authorList>
            <person name="Kanbe H."/>
            <person name="Itoh H."/>
        </authorList>
    </citation>
    <scope>NUCLEOTIDE SEQUENCE</scope>
    <source>
        <strain evidence="2">KH24</strain>
    </source>
</reference>
<proteinExistence type="predicted"/>
<dbReference type="InterPro" id="IPR027417">
    <property type="entry name" value="P-loop_NTPase"/>
</dbReference>
<sequence>MCTISVAYYKNVLSLEVNLKMKINEMYLENFRGSEDLTLNLNGKSAVIVGANGAGKSSIINAAVTSLSVMVDKVSYSVSKKVELKETDIKNDKQRYVITTLVEHENDYGTIKIVKNRSKTAQSKSPSSTKGSNFMNIVSSIHENIERNIHVNLPVTVFYSAYRNVIGVPSRIKNRHEFDQFSSYLNCFESSTDFRTFFEWFRDQEDLENEEKLESNLAYRDEQLEAVRRAVYGIMTDFTDLRIMRKGKMRMVISKHGQRLEINQLSDGEKCTLAMIGDLARRLALANPHLANPLNGEGIVLIDEIELHLHPSWQREIIKKLENVFPNIQFIISTHSPQVLGEIKNANIYVINDVLNTNEFSVNAIDTTFGKDSNLILEEYMNAASKNREIQSQLDCLYQHISLNEIKEAEALYTSLSKTLGAEDPSLIKAEMIIKRKKVLGK</sequence>
<evidence type="ECO:0000313" key="3">
    <source>
        <dbReference type="Proteomes" id="UP001065593"/>
    </source>
</evidence>
<dbReference type="EMBL" id="BRZA01000004">
    <property type="protein sequence ID" value="GLC89808.1"/>
    <property type="molecule type" value="Genomic_DNA"/>
</dbReference>
<evidence type="ECO:0000259" key="1">
    <source>
        <dbReference type="Pfam" id="PF13304"/>
    </source>
</evidence>
<keyword evidence="3" id="KW-1185">Reference proteome</keyword>
<accession>A0ABQ5NNW4</accession>
<comment type="caution">
    <text evidence="2">The sequence shown here is derived from an EMBL/GenBank/DDBJ whole genome shotgun (WGS) entry which is preliminary data.</text>
</comment>
<feature type="domain" description="ATPase AAA-type core" evidence="1">
    <location>
        <begin position="46"/>
        <end position="340"/>
    </location>
</feature>
<protein>
    <submittedName>
        <fullName evidence="2">ATPase</fullName>
    </submittedName>
</protein>
<dbReference type="Pfam" id="PF13304">
    <property type="entry name" value="AAA_21"/>
    <property type="match status" value="1"/>
</dbReference>
<name>A0ABQ5NNW4_9BACI</name>
<dbReference type="InterPro" id="IPR003959">
    <property type="entry name" value="ATPase_AAA_core"/>
</dbReference>
<dbReference type="Gene3D" id="3.40.50.300">
    <property type="entry name" value="P-loop containing nucleotide triphosphate hydrolases"/>
    <property type="match status" value="1"/>
</dbReference>
<evidence type="ECO:0000313" key="2">
    <source>
        <dbReference type="EMBL" id="GLC89808.1"/>
    </source>
</evidence>
<organism evidence="2 3">
    <name type="scientific">Lysinibacillus piscis</name>
    <dbReference type="NCBI Taxonomy" id="2518931"/>
    <lineage>
        <taxon>Bacteria</taxon>
        <taxon>Bacillati</taxon>
        <taxon>Bacillota</taxon>
        <taxon>Bacilli</taxon>
        <taxon>Bacillales</taxon>
        <taxon>Bacillaceae</taxon>
        <taxon>Lysinibacillus</taxon>
    </lineage>
</organism>
<dbReference type="SUPFAM" id="SSF52540">
    <property type="entry name" value="P-loop containing nucleoside triphosphate hydrolases"/>
    <property type="match status" value="1"/>
</dbReference>